<organism evidence="2">
    <name type="scientific">viral metagenome</name>
    <dbReference type="NCBI Taxonomy" id="1070528"/>
    <lineage>
        <taxon>unclassified sequences</taxon>
        <taxon>metagenomes</taxon>
        <taxon>organismal metagenomes</taxon>
    </lineage>
</organism>
<accession>A0A6H1ZJR3</accession>
<evidence type="ECO:0000256" key="1">
    <source>
        <dbReference type="SAM" id="MobiDB-lite"/>
    </source>
</evidence>
<name>A0A6H1ZJR3_9ZZZZ</name>
<evidence type="ECO:0000313" key="2">
    <source>
        <dbReference type="EMBL" id="QJA47505.1"/>
    </source>
</evidence>
<feature type="region of interest" description="Disordered" evidence="1">
    <location>
        <begin position="120"/>
        <end position="169"/>
    </location>
</feature>
<dbReference type="EMBL" id="MT144046">
    <property type="protein sequence ID" value="QJA47505.1"/>
    <property type="molecule type" value="Genomic_DNA"/>
</dbReference>
<gene>
    <name evidence="2" type="ORF">TM448A00693_0002</name>
</gene>
<dbReference type="AlphaFoldDB" id="A0A6H1ZJR3"/>
<proteinExistence type="predicted"/>
<protein>
    <submittedName>
        <fullName evidence="2">Uncharacterized protein</fullName>
    </submittedName>
</protein>
<reference evidence="2" key="1">
    <citation type="submission" date="2020-03" db="EMBL/GenBank/DDBJ databases">
        <title>The deep terrestrial virosphere.</title>
        <authorList>
            <person name="Holmfeldt K."/>
            <person name="Nilsson E."/>
            <person name="Simone D."/>
            <person name="Lopez-Fernandez M."/>
            <person name="Wu X."/>
            <person name="de Brujin I."/>
            <person name="Lundin D."/>
            <person name="Andersson A."/>
            <person name="Bertilsson S."/>
            <person name="Dopson M."/>
        </authorList>
    </citation>
    <scope>NUCLEOTIDE SEQUENCE</scope>
    <source>
        <strain evidence="2">TM448A00693</strain>
    </source>
</reference>
<sequence>MGQAGINWQNPLVSALLPSLISSGTGLQGVADNMGTTLQDQYSALMRQSMGPEAFQGTLNQLASKNMLNSSVAGNALSQTAFPLAQAIGNQAFQSQLAGQQAKLQIPQSLSDLARLGQESTNLSTGTSTSGGESKSTSEQQATGGSTSTGTSQSTGNQQSTSTQNATSQSLNTNPLAAYETMAQFYPSILQALGGVGRGSDATSTSSSTNELSPYELMAQLIIANQMA</sequence>